<organism evidence="2 4">
    <name type="scientific">Avibacterium gallinarum</name>
    <name type="common">Pasteurella gallinarum</name>
    <dbReference type="NCBI Taxonomy" id="755"/>
    <lineage>
        <taxon>Bacteria</taxon>
        <taxon>Pseudomonadati</taxon>
        <taxon>Pseudomonadota</taxon>
        <taxon>Gammaproteobacteria</taxon>
        <taxon>Pasteurellales</taxon>
        <taxon>Pasteurellaceae</taxon>
        <taxon>Avibacterium</taxon>
    </lineage>
</organism>
<dbReference type="EMBL" id="SNXJ01000005">
    <property type="protein sequence ID" value="TDP28494.1"/>
    <property type="molecule type" value="Genomic_DNA"/>
</dbReference>
<accession>A0A379AVU6</accession>
<evidence type="ECO:0000313" key="5">
    <source>
        <dbReference type="Proteomes" id="UP000294683"/>
    </source>
</evidence>
<dbReference type="AlphaFoldDB" id="A0A379AVU6"/>
<evidence type="ECO:0000313" key="2">
    <source>
        <dbReference type="EMBL" id="SUB26184.1"/>
    </source>
</evidence>
<keyword evidence="1" id="KW-0732">Signal</keyword>
<dbReference type="RefSeq" id="WP_103852586.1">
    <property type="nucleotide sequence ID" value="NZ_JBLOCT010000007.1"/>
</dbReference>
<feature type="signal peptide" evidence="1">
    <location>
        <begin position="1"/>
        <end position="22"/>
    </location>
</feature>
<protein>
    <submittedName>
        <fullName evidence="2">Uncharacterized protein</fullName>
    </submittedName>
</protein>
<dbReference type="Proteomes" id="UP000294683">
    <property type="component" value="Unassembled WGS sequence"/>
</dbReference>
<reference evidence="2 4" key="1">
    <citation type="submission" date="2018-06" db="EMBL/GenBank/DDBJ databases">
        <authorList>
            <consortium name="Pathogen Informatics"/>
            <person name="Doyle S."/>
        </authorList>
    </citation>
    <scope>NUCLEOTIDE SEQUENCE [LARGE SCALE GENOMIC DNA]</scope>
    <source>
        <strain evidence="2 4">NCTC11188</strain>
    </source>
</reference>
<feature type="chain" id="PRO_5016996248" evidence="1">
    <location>
        <begin position="23"/>
        <end position="73"/>
    </location>
</feature>
<evidence type="ECO:0000256" key="1">
    <source>
        <dbReference type="SAM" id="SignalP"/>
    </source>
</evidence>
<evidence type="ECO:0000313" key="4">
    <source>
        <dbReference type="Proteomes" id="UP000255113"/>
    </source>
</evidence>
<proteinExistence type="predicted"/>
<name>A0A379AVU6_AVIGA</name>
<keyword evidence="5" id="KW-1185">Reference proteome</keyword>
<reference evidence="3 5" key="2">
    <citation type="submission" date="2019-03" db="EMBL/GenBank/DDBJ databases">
        <title>Genomic Encyclopedia of Type Strains, Phase IV (KMG-IV): sequencing the most valuable type-strain genomes for metagenomic binning, comparative biology and taxonomic classification.</title>
        <authorList>
            <person name="Goeker M."/>
        </authorList>
    </citation>
    <scope>NUCLEOTIDE SEQUENCE [LARGE SCALE GENOMIC DNA]</scope>
    <source>
        <strain evidence="3 5">DSM 17481</strain>
    </source>
</reference>
<sequence>MKLKSKLVLGAMAAFLSSQVLASAGQPVPVDPSEYDGVGCTKEYEPTPYKKKDGTVVTAPNRCVAAKWASEGL</sequence>
<dbReference type="EMBL" id="UGSQ01000003">
    <property type="protein sequence ID" value="SUB26184.1"/>
    <property type="molecule type" value="Genomic_DNA"/>
</dbReference>
<gene>
    <name evidence="3" type="ORF">EV689_10535</name>
    <name evidence="2" type="ORF">NCTC11188_00521</name>
</gene>
<evidence type="ECO:0000313" key="3">
    <source>
        <dbReference type="EMBL" id="TDP28494.1"/>
    </source>
</evidence>
<dbReference type="Proteomes" id="UP000255113">
    <property type="component" value="Unassembled WGS sequence"/>
</dbReference>